<gene>
    <name evidence="7" type="ORF">NP493_824g01015</name>
</gene>
<keyword evidence="8" id="KW-1185">Reference proteome</keyword>
<dbReference type="NCBIfam" id="TIGR00815">
    <property type="entry name" value="sulP"/>
    <property type="match status" value="1"/>
</dbReference>
<organism evidence="7 8">
    <name type="scientific">Ridgeia piscesae</name>
    <name type="common">Tubeworm</name>
    <dbReference type="NCBI Taxonomy" id="27915"/>
    <lineage>
        <taxon>Eukaryota</taxon>
        <taxon>Metazoa</taxon>
        <taxon>Spiralia</taxon>
        <taxon>Lophotrochozoa</taxon>
        <taxon>Annelida</taxon>
        <taxon>Polychaeta</taxon>
        <taxon>Sedentaria</taxon>
        <taxon>Canalipalpata</taxon>
        <taxon>Sabellida</taxon>
        <taxon>Siboglinidae</taxon>
        <taxon>Ridgeia</taxon>
    </lineage>
</organism>
<feature type="transmembrane region" description="Helical" evidence="5">
    <location>
        <begin position="358"/>
        <end position="377"/>
    </location>
</feature>
<feature type="transmembrane region" description="Helical" evidence="5">
    <location>
        <begin position="461"/>
        <end position="478"/>
    </location>
</feature>
<dbReference type="PROSITE" id="PS50801">
    <property type="entry name" value="STAS"/>
    <property type="match status" value="1"/>
</dbReference>
<feature type="transmembrane region" description="Helical" evidence="5">
    <location>
        <begin position="82"/>
        <end position="100"/>
    </location>
</feature>
<feature type="transmembrane region" description="Helical" evidence="5">
    <location>
        <begin position="307"/>
        <end position="329"/>
    </location>
</feature>
<reference evidence="7" key="1">
    <citation type="journal article" date="2023" name="Mol. Biol. Evol.">
        <title>Third-Generation Sequencing Reveals the Adaptive Role of the Epigenome in Three Deep-Sea Polychaetes.</title>
        <authorList>
            <person name="Perez M."/>
            <person name="Aroh O."/>
            <person name="Sun Y."/>
            <person name="Lan Y."/>
            <person name="Juniper S.K."/>
            <person name="Young C.R."/>
            <person name="Angers B."/>
            <person name="Qian P.Y."/>
        </authorList>
    </citation>
    <scope>NUCLEOTIDE SEQUENCE</scope>
    <source>
        <strain evidence="7">R07B-5</strain>
    </source>
</reference>
<dbReference type="PANTHER" id="PTHR11814">
    <property type="entry name" value="SULFATE TRANSPORTER"/>
    <property type="match status" value="1"/>
</dbReference>
<name>A0AAD9KMV8_RIDPI</name>
<feature type="transmembrane region" description="Helical" evidence="5">
    <location>
        <begin position="436"/>
        <end position="454"/>
    </location>
</feature>
<evidence type="ECO:0000313" key="8">
    <source>
        <dbReference type="Proteomes" id="UP001209878"/>
    </source>
</evidence>
<feature type="domain" description="STAS" evidence="6">
    <location>
        <begin position="553"/>
        <end position="705"/>
    </location>
</feature>
<dbReference type="InterPro" id="IPR036513">
    <property type="entry name" value="STAS_dom_sf"/>
</dbReference>
<evidence type="ECO:0000256" key="2">
    <source>
        <dbReference type="ARBA" id="ARBA00022692"/>
    </source>
</evidence>
<dbReference type="SUPFAM" id="SSF52091">
    <property type="entry name" value="SpoIIaa-like"/>
    <property type="match status" value="1"/>
</dbReference>
<keyword evidence="2 5" id="KW-0812">Transmembrane</keyword>
<dbReference type="EMBL" id="JAODUO010000824">
    <property type="protein sequence ID" value="KAK2174140.1"/>
    <property type="molecule type" value="Genomic_DNA"/>
</dbReference>
<keyword evidence="3 5" id="KW-1133">Transmembrane helix</keyword>
<evidence type="ECO:0000259" key="6">
    <source>
        <dbReference type="PROSITE" id="PS50801"/>
    </source>
</evidence>
<proteinExistence type="predicted"/>
<dbReference type="Pfam" id="PF00916">
    <property type="entry name" value="Sulfate_transp"/>
    <property type="match status" value="1"/>
</dbReference>
<dbReference type="InterPro" id="IPR011547">
    <property type="entry name" value="SLC26A/SulP_dom"/>
</dbReference>
<evidence type="ECO:0000313" key="7">
    <source>
        <dbReference type="EMBL" id="KAK2174140.1"/>
    </source>
</evidence>
<accession>A0AAD9KMV8</accession>
<evidence type="ECO:0000256" key="1">
    <source>
        <dbReference type="ARBA" id="ARBA00004141"/>
    </source>
</evidence>
<feature type="transmembrane region" description="Helical" evidence="5">
    <location>
        <begin position="106"/>
        <end position="128"/>
    </location>
</feature>
<dbReference type="CDD" id="cd07042">
    <property type="entry name" value="STAS_SulP_like_sulfate_transporter"/>
    <property type="match status" value="1"/>
</dbReference>
<comment type="caution">
    <text evidence="7">The sequence shown here is derived from an EMBL/GenBank/DDBJ whole genome shotgun (WGS) entry which is preliminary data.</text>
</comment>
<evidence type="ECO:0000256" key="5">
    <source>
        <dbReference type="SAM" id="Phobius"/>
    </source>
</evidence>
<dbReference type="AlphaFoldDB" id="A0AAD9KMV8"/>
<protein>
    <recommendedName>
        <fullName evidence="6">STAS domain-containing protein</fullName>
    </recommendedName>
</protein>
<dbReference type="InterPro" id="IPR001902">
    <property type="entry name" value="SLC26A/SulP_fam"/>
</dbReference>
<evidence type="ECO:0000256" key="3">
    <source>
        <dbReference type="ARBA" id="ARBA00022989"/>
    </source>
</evidence>
<sequence length="718" mass="78794">MMQKSETNERESGTGHVIEINRKIYSQDEFDRVCHYDKPPKVFNVKDSVQSMCECSAACWKRTLLSRLPVISIMANYKWKQWLLSDVIAGISVGVIHIPQGMGFSILASLPAVYGLYSSIFPVLFYFLFGTSRHISFGTMAVISLLIANVVDREVIRYSSTLGVSNTTAKIVGLDSTETPGMDAGGPEEHNLEIFKVGVACAVSLIAGIIQILMGFLNLGIVSSFMSMSFVGGFMTGAAFHIATSQVPSLFGVKLIKISGTGKIPLTLIELLKNITSVNIAEVLLAVLCITILIVMKEIINVRYAKYLKAPIPAELIVVTIGIVLSYFADLNKNFDIKIIGYIPPGIPAPAVPLLDNAHTYIADAIVIAILSFAISISMAKMFAKKHNYPIDSNQEFIAYGASHAICSFFHCFAGAQAPPRSLVHDATGGKTQLGSVVSCGLVFLACTVLTPLFELLPKCVLASVIIIALVPLFKSFVDLKVYWYISRYDFTVWLATWATVVFIDVTSGLIMGIGISMLTVIIQSRIAHGFLLGTMSDDKVGRESGIYHRCDVYKSMTSLPGIRMFHFPTFLYFANIENFKQQLFEATVNPAKLSAVFVVDSNQNGEITNPEMQKEAETEVDVEKTPDDEITCIILDCSTITYVDIMGLYLLRQLKIDYERVGVNFVLACCPTMLINKLKRCGLIADKDTIIDFYPTIHDAVKAAQLGPTTTIECTKS</sequence>
<feature type="transmembrane region" description="Helical" evidence="5">
    <location>
        <begin position="194"/>
        <end position="217"/>
    </location>
</feature>
<comment type="subcellular location">
    <subcellularLocation>
        <location evidence="1">Membrane</location>
        <topology evidence="1">Multi-pass membrane protein</topology>
    </subcellularLocation>
</comment>
<feature type="transmembrane region" description="Helical" evidence="5">
    <location>
        <begin position="275"/>
        <end position="295"/>
    </location>
</feature>
<keyword evidence="4 5" id="KW-0472">Membrane</keyword>
<feature type="transmembrane region" description="Helical" evidence="5">
    <location>
        <begin position="498"/>
        <end position="523"/>
    </location>
</feature>
<dbReference type="Gene3D" id="3.30.750.24">
    <property type="entry name" value="STAS domain"/>
    <property type="match status" value="1"/>
</dbReference>
<dbReference type="GO" id="GO:0016020">
    <property type="term" value="C:membrane"/>
    <property type="evidence" value="ECO:0007669"/>
    <property type="project" value="UniProtKB-SubCell"/>
</dbReference>
<dbReference type="Pfam" id="PF01740">
    <property type="entry name" value="STAS"/>
    <property type="match status" value="1"/>
</dbReference>
<dbReference type="InterPro" id="IPR002645">
    <property type="entry name" value="STAS_dom"/>
</dbReference>
<dbReference type="GO" id="GO:0055085">
    <property type="term" value="P:transmembrane transport"/>
    <property type="evidence" value="ECO:0007669"/>
    <property type="project" value="InterPro"/>
</dbReference>
<dbReference type="Proteomes" id="UP001209878">
    <property type="component" value="Unassembled WGS sequence"/>
</dbReference>
<feature type="transmembrane region" description="Helical" evidence="5">
    <location>
        <begin position="397"/>
        <end position="416"/>
    </location>
</feature>
<evidence type="ECO:0000256" key="4">
    <source>
        <dbReference type="ARBA" id="ARBA00023136"/>
    </source>
</evidence>